<gene>
    <name evidence="4" type="primary">rplU</name>
    <name evidence="7" type="ORF">CLV41_101685</name>
</gene>
<proteinExistence type="inferred from homology"/>
<evidence type="ECO:0000256" key="2">
    <source>
        <dbReference type="ARBA" id="ARBA00022980"/>
    </source>
</evidence>
<dbReference type="HAMAP" id="MF_01363">
    <property type="entry name" value="Ribosomal_bL21"/>
    <property type="match status" value="1"/>
</dbReference>
<evidence type="ECO:0000313" key="8">
    <source>
        <dbReference type="Proteomes" id="UP000236959"/>
    </source>
</evidence>
<evidence type="ECO:0000256" key="3">
    <source>
        <dbReference type="ARBA" id="ARBA00023274"/>
    </source>
</evidence>
<organism evidence="7 8">
    <name type="scientific">Roseibium marinum</name>
    <dbReference type="NCBI Taxonomy" id="281252"/>
    <lineage>
        <taxon>Bacteria</taxon>
        <taxon>Pseudomonadati</taxon>
        <taxon>Pseudomonadota</taxon>
        <taxon>Alphaproteobacteria</taxon>
        <taxon>Hyphomicrobiales</taxon>
        <taxon>Stappiaceae</taxon>
        <taxon>Roseibium</taxon>
    </lineage>
</organism>
<evidence type="ECO:0000256" key="4">
    <source>
        <dbReference type="HAMAP-Rule" id="MF_01363"/>
    </source>
</evidence>
<evidence type="ECO:0000256" key="5">
    <source>
        <dbReference type="RuleBase" id="RU000562"/>
    </source>
</evidence>
<keyword evidence="8" id="KW-1185">Reference proteome</keyword>
<keyword evidence="4 5" id="KW-0699">rRNA-binding</keyword>
<dbReference type="NCBIfam" id="TIGR00061">
    <property type="entry name" value="L21"/>
    <property type="match status" value="1"/>
</dbReference>
<dbReference type="GO" id="GO:0003735">
    <property type="term" value="F:structural constituent of ribosome"/>
    <property type="evidence" value="ECO:0007669"/>
    <property type="project" value="InterPro"/>
</dbReference>
<dbReference type="SUPFAM" id="SSF141091">
    <property type="entry name" value="L21p-like"/>
    <property type="match status" value="1"/>
</dbReference>
<dbReference type="PANTHER" id="PTHR21349:SF0">
    <property type="entry name" value="LARGE RIBOSOMAL SUBUNIT PROTEIN BL21M"/>
    <property type="match status" value="1"/>
</dbReference>
<keyword evidence="3 4" id="KW-0687">Ribonucleoprotein</keyword>
<comment type="caution">
    <text evidence="7">The sequence shown here is derived from an EMBL/GenBank/DDBJ whole genome shotgun (WGS) entry which is preliminary data.</text>
</comment>
<comment type="similarity">
    <text evidence="1 4 5">Belongs to the bacterial ribosomal protein bL21 family.</text>
</comment>
<dbReference type="Pfam" id="PF00829">
    <property type="entry name" value="Ribosomal_L21p"/>
    <property type="match status" value="1"/>
</dbReference>
<accession>A0A2S3V2L7</accession>
<dbReference type="RefSeq" id="WP_103221509.1">
    <property type="nucleotide sequence ID" value="NZ_PPCN01000001.1"/>
</dbReference>
<feature type="compositionally biased region" description="Low complexity" evidence="6">
    <location>
        <begin position="115"/>
        <end position="129"/>
    </location>
</feature>
<dbReference type="InterPro" id="IPR036164">
    <property type="entry name" value="bL21-like_sf"/>
</dbReference>
<keyword evidence="2 4" id="KW-0689">Ribosomal protein</keyword>
<dbReference type="Gene3D" id="1.10.150.20">
    <property type="entry name" value="5' to 3' exonuclease, C-terminal subdomain"/>
    <property type="match status" value="1"/>
</dbReference>
<keyword evidence="4 5" id="KW-0694">RNA-binding</keyword>
<dbReference type="GO" id="GO:0005737">
    <property type="term" value="C:cytoplasm"/>
    <property type="evidence" value="ECO:0007669"/>
    <property type="project" value="UniProtKB-ARBA"/>
</dbReference>
<dbReference type="InterPro" id="IPR001787">
    <property type="entry name" value="Ribosomal_bL21"/>
</dbReference>
<dbReference type="GO" id="GO:0005840">
    <property type="term" value="C:ribosome"/>
    <property type="evidence" value="ECO:0007669"/>
    <property type="project" value="UniProtKB-KW"/>
</dbReference>
<comment type="subunit">
    <text evidence="4">Part of the 50S ribosomal subunit. Contacts protein L20.</text>
</comment>
<comment type="function">
    <text evidence="4 5">This protein binds to 23S rRNA in the presence of protein L20.</text>
</comment>
<dbReference type="InterPro" id="IPR028909">
    <property type="entry name" value="bL21-like"/>
</dbReference>
<evidence type="ECO:0000256" key="6">
    <source>
        <dbReference type="SAM" id="MobiDB-lite"/>
    </source>
</evidence>
<evidence type="ECO:0000313" key="7">
    <source>
        <dbReference type="EMBL" id="POF34232.1"/>
    </source>
</evidence>
<dbReference type="PANTHER" id="PTHR21349">
    <property type="entry name" value="50S RIBOSOMAL PROTEIN L21"/>
    <property type="match status" value="1"/>
</dbReference>
<dbReference type="OrthoDB" id="9813334at2"/>
<protein>
    <recommendedName>
        <fullName evidence="4">Large ribosomal subunit protein bL21</fullName>
    </recommendedName>
</protein>
<dbReference type="GO" id="GO:0006412">
    <property type="term" value="P:translation"/>
    <property type="evidence" value="ECO:0007669"/>
    <property type="project" value="UniProtKB-UniRule"/>
</dbReference>
<dbReference type="GO" id="GO:0019843">
    <property type="term" value="F:rRNA binding"/>
    <property type="evidence" value="ECO:0007669"/>
    <property type="project" value="UniProtKB-UniRule"/>
</dbReference>
<dbReference type="AlphaFoldDB" id="A0A2S3V2L7"/>
<feature type="region of interest" description="Disordered" evidence="6">
    <location>
        <begin position="107"/>
        <end position="144"/>
    </location>
</feature>
<dbReference type="NCBIfam" id="NF008916">
    <property type="entry name" value="PRK12278.1-4"/>
    <property type="match status" value="1"/>
</dbReference>
<sequence length="219" mass="23626">MFAVIKTGGKQYTVAADDLLKVEKLDADAGSTVTFDDVLMVGNGTDTTIGAPLVEGASVVAEVVEQGRNRKIIIFKKRRRQNSRRRNGHRQSFTLVKVTDILTGGAKPAKKAAPKKAAPQAEEAPAAAKVAEEKPAADKKEEAAVEPLFTAPDGKDDLKKISGVGPVLEKKLNALGIMTYEQIVGFSAEDITRVDEVLNFKGRIERDNWVEQAKELAGK</sequence>
<reference evidence="7 8" key="1">
    <citation type="submission" date="2018-01" db="EMBL/GenBank/DDBJ databases">
        <title>Genomic Encyclopedia of Archaeal and Bacterial Type Strains, Phase II (KMG-II): from individual species to whole genera.</title>
        <authorList>
            <person name="Goeker M."/>
        </authorList>
    </citation>
    <scope>NUCLEOTIDE SEQUENCE [LARGE SCALE GENOMIC DNA]</scope>
    <source>
        <strain evidence="7 8">DSM 17023</strain>
    </source>
</reference>
<evidence type="ECO:0000256" key="1">
    <source>
        <dbReference type="ARBA" id="ARBA00008563"/>
    </source>
</evidence>
<dbReference type="GO" id="GO:1990904">
    <property type="term" value="C:ribonucleoprotein complex"/>
    <property type="evidence" value="ECO:0007669"/>
    <property type="project" value="UniProtKB-KW"/>
</dbReference>
<feature type="compositionally biased region" description="Basic and acidic residues" evidence="6">
    <location>
        <begin position="130"/>
        <end position="143"/>
    </location>
</feature>
<dbReference type="Proteomes" id="UP000236959">
    <property type="component" value="Unassembled WGS sequence"/>
</dbReference>
<dbReference type="EMBL" id="PPCN01000001">
    <property type="protein sequence ID" value="POF34232.1"/>
    <property type="molecule type" value="Genomic_DNA"/>
</dbReference>
<name>A0A2S3V2L7_9HYPH</name>